<evidence type="ECO:0000259" key="6">
    <source>
        <dbReference type="PROSITE" id="PS51471"/>
    </source>
</evidence>
<evidence type="ECO:0000256" key="3">
    <source>
        <dbReference type="ARBA" id="ARBA00022896"/>
    </source>
</evidence>
<dbReference type="Gene3D" id="2.60.120.330">
    <property type="entry name" value="B-lactam Antibiotic, Isopenicillin N Synthase, Chain"/>
    <property type="match status" value="1"/>
</dbReference>
<protein>
    <submittedName>
        <fullName evidence="7">2-oxoglutarate (2OG) and Fe(II)-dependent oxygenase superfamily protein</fullName>
    </submittedName>
</protein>
<comment type="caution">
    <text evidence="7">The sequence shown here is derived from an EMBL/GenBank/DDBJ whole genome shotgun (WGS) entry which is preliminary data.</text>
</comment>
<feature type="domain" description="Fe2OG dioxygenase" evidence="6">
    <location>
        <begin position="207"/>
        <end position="307"/>
    </location>
</feature>
<reference evidence="7" key="1">
    <citation type="journal article" date="2023" name="Science">
        <title>Elucidation of the pathway for biosynthesis of saponin adjuvants from the soapbark tree.</title>
        <authorList>
            <person name="Reed J."/>
            <person name="Orme A."/>
            <person name="El-Demerdash A."/>
            <person name="Owen C."/>
            <person name="Martin L.B.B."/>
            <person name="Misra R.C."/>
            <person name="Kikuchi S."/>
            <person name="Rejzek M."/>
            <person name="Martin A.C."/>
            <person name="Harkess A."/>
            <person name="Leebens-Mack J."/>
            <person name="Louveau T."/>
            <person name="Stephenson M.J."/>
            <person name="Osbourn A."/>
        </authorList>
    </citation>
    <scope>NUCLEOTIDE SEQUENCE</scope>
    <source>
        <strain evidence="7">S10</strain>
    </source>
</reference>
<name>A0AAD7LFY6_QUISA</name>
<dbReference type="FunFam" id="2.60.120.330:FF:000018">
    <property type="entry name" value="2-oxoglutarate (2OG) and Fe(II)-dependent oxygenase superfamily protein"/>
    <property type="match status" value="1"/>
</dbReference>
<evidence type="ECO:0000256" key="1">
    <source>
        <dbReference type="ARBA" id="ARBA00008056"/>
    </source>
</evidence>
<keyword evidence="4 5" id="KW-0408">Iron</keyword>
<evidence type="ECO:0000256" key="5">
    <source>
        <dbReference type="RuleBase" id="RU003682"/>
    </source>
</evidence>
<dbReference type="PROSITE" id="PS51471">
    <property type="entry name" value="FE2OG_OXY"/>
    <property type="match status" value="1"/>
</dbReference>
<keyword evidence="2 5" id="KW-0479">Metal-binding</keyword>
<evidence type="ECO:0000256" key="4">
    <source>
        <dbReference type="ARBA" id="ARBA00023004"/>
    </source>
</evidence>
<keyword evidence="8" id="KW-1185">Reference proteome</keyword>
<evidence type="ECO:0000313" key="8">
    <source>
        <dbReference type="Proteomes" id="UP001163823"/>
    </source>
</evidence>
<dbReference type="EMBL" id="JARAOO010000009">
    <property type="protein sequence ID" value="KAJ7957363.1"/>
    <property type="molecule type" value="Genomic_DNA"/>
</dbReference>
<dbReference type="Pfam" id="PF03171">
    <property type="entry name" value="2OG-FeII_Oxy"/>
    <property type="match status" value="1"/>
</dbReference>
<dbReference type="GO" id="GO:0046872">
    <property type="term" value="F:metal ion binding"/>
    <property type="evidence" value="ECO:0007669"/>
    <property type="project" value="UniProtKB-KW"/>
</dbReference>
<dbReference type="InterPro" id="IPR005123">
    <property type="entry name" value="Oxoglu/Fe-dep_dioxygenase_dom"/>
</dbReference>
<dbReference type="InterPro" id="IPR044861">
    <property type="entry name" value="IPNS-like_FE2OG_OXY"/>
</dbReference>
<dbReference type="AlphaFoldDB" id="A0AAD7LFY6"/>
<dbReference type="InterPro" id="IPR050295">
    <property type="entry name" value="Plant_2OG-oxidoreductases"/>
</dbReference>
<dbReference type="Pfam" id="PF14226">
    <property type="entry name" value="DIOX_N"/>
    <property type="match status" value="1"/>
</dbReference>
<gene>
    <name evidence="7" type="ORF">O6P43_023679</name>
</gene>
<dbReference type="KEGG" id="qsa:O6P43_023679"/>
<keyword evidence="3" id="KW-0847">Vitamin C</keyword>
<dbReference type="GO" id="GO:0031418">
    <property type="term" value="F:L-ascorbic acid binding"/>
    <property type="evidence" value="ECO:0007669"/>
    <property type="project" value="UniProtKB-KW"/>
</dbReference>
<dbReference type="InterPro" id="IPR027443">
    <property type="entry name" value="IPNS-like_sf"/>
</dbReference>
<evidence type="ECO:0000256" key="2">
    <source>
        <dbReference type="ARBA" id="ARBA00022723"/>
    </source>
</evidence>
<sequence>MAEFPNVETELMAKSVQELSQKAESKTLLENFMYDVSDGESMNAPVPLLEIPVVDIGLLSCPSASVEEMQKMQSALSSCGYIQVINHGMESSFLDKVREVQKQFFQLPEAEKKIYSKEVNGIQGYGHDHRILSKHASLNWADRLFLIVYPEHGRNLKFWPKNPKAFREVIEEYTEKLGLLTEVIFKAMAKSLNLEEDSFLKQNGEKATMSARFNYYPPCPRPEAVLGVKPHQDASTITYIVQDNELESLQVLKDNQWFKVSIDPHAILLNVGNQVEIMSNGIFKSPLHRVVTNSERERCSLAIFCFPDPEKEIGPVDKLVTESNPRLYKTIKDYVGNHFQRIQQAKTPIEAAKI</sequence>
<organism evidence="7 8">
    <name type="scientific">Quillaja saponaria</name>
    <name type="common">Soap bark tree</name>
    <dbReference type="NCBI Taxonomy" id="32244"/>
    <lineage>
        <taxon>Eukaryota</taxon>
        <taxon>Viridiplantae</taxon>
        <taxon>Streptophyta</taxon>
        <taxon>Embryophyta</taxon>
        <taxon>Tracheophyta</taxon>
        <taxon>Spermatophyta</taxon>
        <taxon>Magnoliopsida</taxon>
        <taxon>eudicotyledons</taxon>
        <taxon>Gunneridae</taxon>
        <taxon>Pentapetalae</taxon>
        <taxon>rosids</taxon>
        <taxon>fabids</taxon>
        <taxon>Fabales</taxon>
        <taxon>Quillajaceae</taxon>
        <taxon>Quillaja</taxon>
    </lineage>
</organism>
<dbReference type="PANTHER" id="PTHR47991">
    <property type="entry name" value="OXOGLUTARATE/IRON-DEPENDENT DIOXYGENASE"/>
    <property type="match status" value="1"/>
</dbReference>
<dbReference type="Proteomes" id="UP001163823">
    <property type="component" value="Chromosome 9"/>
</dbReference>
<accession>A0AAD7LFY6</accession>
<evidence type="ECO:0000313" key="7">
    <source>
        <dbReference type="EMBL" id="KAJ7957363.1"/>
    </source>
</evidence>
<keyword evidence="5" id="KW-0560">Oxidoreductase</keyword>
<comment type="similarity">
    <text evidence="1 5">Belongs to the iron/ascorbate-dependent oxidoreductase family.</text>
</comment>
<proteinExistence type="inferred from homology"/>
<dbReference type="GO" id="GO:0016491">
    <property type="term" value="F:oxidoreductase activity"/>
    <property type="evidence" value="ECO:0007669"/>
    <property type="project" value="UniProtKB-KW"/>
</dbReference>
<dbReference type="InterPro" id="IPR026992">
    <property type="entry name" value="DIOX_N"/>
</dbReference>
<dbReference type="SUPFAM" id="SSF51197">
    <property type="entry name" value="Clavaminate synthase-like"/>
    <property type="match status" value="1"/>
</dbReference>